<comment type="caution">
    <text evidence="2">The sequence shown here is derived from an EMBL/GenBank/DDBJ whole genome shotgun (WGS) entry which is preliminary data.</text>
</comment>
<protein>
    <submittedName>
        <fullName evidence="2">Uncharacterized protein</fullName>
    </submittedName>
</protein>
<evidence type="ECO:0000313" key="3">
    <source>
        <dbReference type="Proteomes" id="UP001180489"/>
    </source>
</evidence>
<dbReference type="EMBL" id="JAVRFF010000061">
    <property type="protein sequence ID" value="MDT0477380.1"/>
    <property type="molecule type" value="Genomic_DNA"/>
</dbReference>
<dbReference type="RefSeq" id="WP_311637585.1">
    <property type="nucleotide sequence ID" value="NZ_JAVRFF010000061.1"/>
</dbReference>
<evidence type="ECO:0000313" key="2">
    <source>
        <dbReference type="EMBL" id="MDT0477380.1"/>
    </source>
</evidence>
<accession>A0ABU2UVQ9</accession>
<keyword evidence="3" id="KW-1185">Reference proteome</keyword>
<proteinExistence type="predicted"/>
<dbReference type="Proteomes" id="UP001180489">
    <property type="component" value="Unassembled WGS sequence"/>
</dbReference>
<reference evidence="2" key="1">
    <citation type="submission" date="2024-05" db="EMBL/GenBank/DDBJ databases">
        <title>30 novel species of actinomycetes from the DSMZ collection.</title>
        <authorList>
            <person name="Nouioui I."/>
        </authorList>
    </citation>
    <scope>NUCLEOTIDE SEQUENCE</scope>
    <source>
        <strain evidence="2">DSM 41014</strain>
    </source>
</reference>
<sequence length="50" mass="5360">MALGWKKTPSKDDPRLTGHETTYSASRGGWVRTPPKPVPGTPGTARARNA</sequence>
<organism evidence="2 3">
    <name type="scientific">Streptomyces hintoniae</name>
    <dbReference type="NCBI Taxonomy" id="3075521"/>
    <lineage>
        <taxon>Bacteria</taxon>
        <taxon>Bacillati</taxon>
        <taxon>Actinomycetota</taxon>
        <taxon>Actinomycetes</taxon>
        <taxon>Kitasatosporales</taxon>
        <taxon>Streptomycetaceae</taxon>
        <taxon>Streptomyces</taxon>
    </lineage>
</organism>
<evidence type="ECO:0000256" key="1">
    <source>
        <dbReference type="SAM" id="MobiDB-lite"/>
    </source>
</evidence>
<feature type="region of interest" description="Disordered" evidence="1">
    <location>
        <begin position="1"/>
        <end position="50"/>
    </location>
</feature>
<gene>
    <name evidence="2" type="ORF">RM863_35190</name>
</gene>
<name>A0ABU2UVQ9_9ACTN</name>
<feature type="compositionally biased region" description="Basic and acidic residues" evidence="1">
    <location>
        <begin position="9"/>
        <end position="18"/>
    </location>
</feature>